<dbReference type="Proteomes" id="UP001597112">
    <property type="component" value="Unassembled WGS sequence"/>
</dbReference>
<feature type="transmembrane region" description="Helical" evidence="1">
    <location>
        <begin position="92"/>
        <end position="114"/>
    </location>
</feature>
<keyword evidence="1" id="KW-0812">Transmembrane</keyword>
<keyword evidence="3" id="KW-1185">Reference proteome</keyword>
<proteinExistence type="predicted"/>
<evidence type="ECO:0000313" key="3">
    <source>
        <dbReference type="Proteomes" id="UP001597112"/>
    </source>
</evidence>
<protein>
    <submittedName>
        <fullName evidence="2">Uncharacterized protein</fullName>
    </submittedName>
</protein>
<comment type="caution">
    <text evidence="2">The sequence shown here is derived from an EMBL/GenBank/DDBJ whole genome shotgun (WGS) entry which is preliminary data.</text>
</comment>
<keyword evidence="1" id="KW-1133">Transmembrane helix</keyword>
<dbReference type="EMBL" id="JBHTKA010000004">
    <property type="protein sequence ID" value="MFD1000344.1"/>
    <property type="molecule type" value="Genomic_DNA"/>
</dbReference>
<evidence type="ECO:0000313" key="2">
    <source>
        <dbReference type="EMBL" id="MFD1000344.1"/>
    </source>
</evidence>
<reference evidence="3" key="1">
    <citation type="journal article" date="2019" name="Int. J. Syst. Evol. Microbiol.">
        <title>The Global Catalogue of Microorganisms (GCM) 10K type strain sequencing project: providing services to taxonomists for standard genome sequencing and annotation.</title>
        <authorList>
            <consortium name="The Broad Institute Genomics Platform"/>
            <consortium name="The Broad Institute Genome Sequencing Center for Infectious Disease"/>
            <person name="Wu L."/>
            <person name="Ma J."/>
        </authorList>
    </citation>
    <scope>NUCLEOTIDE SEQUENCE [LARGE SCALE GENOMIC DNA]</scope>
    <source>
        <strain evidence="3">CCUG 58938</strain>
    </source>
</reference>
<feature type="transmembrane region" description="Helical" evidence="1">
    <location>
        <begin position="134"/>
        <end position="157"/>
    </location>
</feature>
<evidence type="ECO:0000256" key="1">
    <source>
        <dbReference type="SAM" id="Phobius"/>
    </source>
</evidence>
<feature type="transmembrane region" description="Helical" evidence="1">
    <location>
        <begin position="12"/>
        <end position="35"/>
    </location>
</feature>
<feature type="transmembrane region" description="Helical" evidence="1">
    <location>
        <begin position="61"/>
        <end position="85"/>
    </location>
</feature>
<accession>A0ABW3K437</accession>
<name>A0ABW3K437_9BACT</name>
<sequence length="175" mass="19096">MSMTAKTIGRKILLKYAIFSVVTISLLLTVNLLIFGQDNVQITLGRVLSTFGEAFVEDLDFVAIQTILTLVTIWYAGGLCGQLIIEKRKNKFIIGGLATLTLWISLFIGSTFTAVVIHSVKYAGHGTESVILNWIIYGLVPLLILGLIHGLLIGFPVGHEIKKSGDKLNALQQNV</sequence>
<organism evidence="2 3">
    <name type="scientific">Ohtaekwangia kribbensis</name>
    <dbReference type="NCBI Taxonomy" id="688913"/>
    <lineage>
        <taxon>Bacteria</taxon>
        <taxon>Pseudomonadati</taxon>
        <taxon>Bacteroidota</taxon>
        <taxon>Cytophagia</taxon>
        <taxon>Cytophagales</taxon>
        <taxon>Fulvivirgaceae</taxon>
        <taxon>Ohtaekwangia</taxon>
    </lineage>
</organism>
<gene>
    <name evidence="2" type="ORF">ACFQ21_13560</name>
</gene>
<keyword evidence="1" id="KW-0472">Membrane</keyword>